<evidence type="ECO:0000313" key="1">
    <source>
        <dbReference type="EMBL" id="MDA3968306.1"/>
    </source>
</evidence>
<dbReference type="RefSeq" id="WP_271020599.1">
    <property type="nucleotide sequence ID" value="NZ_JAQHXR010000001.1"/>
</dbReference>
<sequence length="53" mass="5733">MIILNFQKTQVSSIKETLGLDADIKEVKVNDFFSDSVYLALKELDISAGGGGI</sequence>
<dbReference type="EMBL" id="JAQHXR010000001">
    <property type="protein sequence ID" value="MDA3968306.1"/>
    <property type="molecule type" value="Genomic_DNA"/>
</dbReference>
<reference evidence="1 2" key="1">
    <citation type="submission" date="2023-01" db="EMBL/GenBank/DDBJ databases">
        <title>Description of Helicobacter ibis sp. nov. isolated from faecal droppings of black-faced ibis (Theristicus melanopis).</title>
        <authorList>
            <person name="Lopez-Cantillo M."/>
            <person name="Vidal-Veuthey B."/>
            <person name="Mella A."/>
            <person name="De La Haba R."/>
            <person name="Collado L."/>
        </authorList>
    </citation>
    <scope>NUCLEOTIDE SEQUENCE [LARGE SCALE GENOMIC DNA]</scope>
    <source>
        <strain evidence="1 2">A82</strain>
    </source>
</reference>
<organism evidence="1 2">
    <name type="scientific">Helicobacter ibis</name>
    <dbReference type="NCBI Taxonomy" id="2962633"/>
    <lineage>
        <taxon>Bacteria</taxon>
        <taxon>Pseudomonadati</taxon>
        <taxon>Campylobacterota</taxon>
        <taxon>Epsilonproteobacteria</taxon>
        <taxon>Campylobacterales</taxon>
        <taxon>Helicobacteraceae</taxon>
        <taxon>Helicobacter</taxon>
    </lineage>
</organism>
<protein>
    <submittedName>
        <fullName evidence="1">Uncharacterized protein</fullName>
    </submittedName>
</protein>
<name>A0ABT4VE25_9HELI</name>
<gene>
    <name evidence="1" type="ORF">PF021_01295</name>
</gene>
<comment type="caution">
    <text evidence="1">The sequence shown here is derived from an EMBL/GenBank/DDBJ whole genome shotgun (WGS) entry which is preliminary data.</text>
</comment>
<dbReference type="Proteomes" id="UP001210261">
    <property type="component" value="Unassembled WGS sequence"/>
</dbReference>
<proteinExistence type="predicted"/>
<evidence type="ECO:0000313" key="2">
    <source>
        <dbReference type="Proteomes" id="UP001210261"/>
    </source>
</evidence>
<accession>A0ABT4VE25</accession>
<keyword evidence="2" id="KW-1185">Reference proteome</keyword>